<dbReference type="Gene3D" id="3.40.50.1240">
    <property type="entry name" value="Phosphoglycerate mutase-like"/>
    <property type="match status" value="1"/>
</dbReference>
<dbReference type="GO" id="GO:0016791">
    <property type="term" value="F:phosphatase activity"/>
    <property type="evidence" value="ECO:0007669"/>
    <property type="project" value="TreeGrafter"/>
</dbReference>
<dbReference type="InterPro" id="IPR050275">
    <property type="entry name" value="PGM_Phosphatase"/>
</dbReference>
<accession>A0A975M3Z5</accession>
<dbReference type="KEGG" id="ajg:KKR91_13855"/>
<sequence length="225" mass="23996">MRLILIRHGQTPSNVEHFLDTAVPGPGLTELGLAQAAALPDALAGEPIDGVFASNLVRTQLTADPLAAALGLPVQARDGLREISAGSLEMRNDRDAIVSYLKTVFRWVEGDLDTRMPGGPDGRETFARFDAVIAELQASGLSMPVIFSHGAMIRVWCTARAENVEPDFIVENALSNTGMAVMESVPGEDGAPESWRLLSWMGEAVGGRTLRDYGEDGPAGEDVVL</sequence>
<dbReference type="PANTHER" id="PTHR48100:SF58">
    <property type="entry name" value="PE-PGRS FAMILY PROTEIN PE_PGRS11"/>
    <property type="match status" value="1"/>
</dbReference>
<organism evidence="1 2">
    <name type="scientific">Arthrobacter jiangjiafuii</name>
    <dbReference type="NCBI Taxonomy" id="2817475"/>
    <lineage>
        <taxon>Bacteria</taxon>
        <taxon>Bacillati</taxon>
        <taxon>Actinomycetota</taxon>
        <taxon>Actinomycetes</taxon>
        <taxon>Micrococcales</taxon>
        <taxon>Micrococcaceae</taxon>
        <taxon>Arthrobacter</taxon>
    </lineage>
</organism>
<dbReference type="SMART" id="SM00855">
    <property type="entry name" value="PGAM"/>
    <property type="match status" value="1"/>
</dbReference>
<dbReference type="PROSITE" id="PS00175">
    <property type="entry name" value="PG_MUTASE"/>
    <property type="match status" value="1"/>
</dbReference>
<dbReference type="GO" id="GO:0005737">
    <property type="term" value="C:cytoplasm"/>
    <property type="evidence" value="ECO:0007669"/>
    <property type="project" value="TreeGrafter"/>
</dbReference>
<dbReference type="AlphaFoldDB" id="A0A975M3Z5"/>
<dbReference type="RefSeq" id="WP_210227931.1">
    <property type="nucleotide sequence ID" value="NZ_CP076022.1"/>
</dbReference>
<reference evidence="1 2" key="1">
    <citation type="submission" date="2021-05" db="EMBL/GenBank/DDBJ databases">
        <title>Novel species in genus Arthrobacter.</title>
        <authorList>
            <person name="Zhang G."/>
        </authorList>
    </citation>
    <scope>NUCLEOTIDE SEQUENCE [LARGE SCALE GENOMIC DNA]</scope>
    <source>
        <strain evidence="2">zg-ZUI227</strain>
    </source>
</reference>
<dbReference type="InterPro" id="IPR001345">
    <property type="entry name" value="PG/BPGM_mutase_AS"/>
</dbReference>
<dbReference type="Proteomes" id="UP000676885">
    <property type="component" value="Chromosome"/>
</dbReference>
<gene>
    <name evidence="1" type="ORF">KKR91_13855</name>
</gene>
<dbReference type="InterPro" id="IPR013078">
    <property type="entry name" value="His_Pase_superF_clade-1"/>
</dbReference>
<dbReference type="EMBL" id="CP076022">
    <property type="protein sequence ID" value="QWC09548.1"/>
    <property type="molecule type" value="Genomic_DNA"/>
</dbReference>
<dbReference type="Pfam" id="PF00300">
    <property type="entry name" value="His_Phos_1"/>
    <property type="match status" value="1"/>
</dbReference>
<proteinExistence type="predicted"/>
<dbReference type="SUPFAM" id="SSF53254">
    <property type="entry name" value="Phosphoglycerate mutase-like"/>
    <property type="match status" value="1"/>
</dbReference>
<dbReference type="CDD" id="cd07067">
    <property type="entry name" value="HP_PGM_like"/>
    <property type="match status" value="1"/>
</dbReference>
<dbReference type="InterPro" id="IPR029033">
    <property type="entry name" value="His_PPase_superfam"/>
</dbReference>
<name>A0A975M3Z5_9MICC</name>
<evidence type="ECO:0000313" key="2">
    <source>
        <dbReference type="Proteomes" id="UP000676885"/>
    </source>
</evidence>
<evidence type="ECO:0000313" key="1">
    <source>
        <dbReference type="EMBL" id="QWC09548.1"/>
    </source>
</evidence>
<protein>
    <submittedName>
        <fullName evidence="1">Histidine phosphatase family protein</fullName>
    </submittedName>
</protein>
<keyword evidence="2" id="KW-1185">Reference proteome</keyword>
<dbReference type="PANTHER" id="PTHR48100">
    <property type="entry name" value="BROAD-SPECIFICITY PHOSPHATASE YOR283W-RELATED"/>
    <property type="match status" value="1"/>
</dbReference>